<reference evidence="1 2" key="1">
    <citation type="submission" date="2018-06" db="EMBL/GenBank/DDBJ databases">
        <title>Genome analysis of cellulolytic fungus Trichoderma lentiforme CFAM-422.</title>
        <authorList>
            <person name="Steindorff A.S."/>
            <person name="Formighieri E.F."/>
            <person name="Midorikawa G.E.O."/>
            <person name="Tamietti M.S."/>
            <person name="Ramos E.Z."/>
            <person name="Silva A.S."/>
            <person name="Bon E.P.S."/>
            <person name="Mendes T.D."/>
            <person name="Damaso M.C.T."/>
            <person name="Favaro L.C.L."/>
        </authorList>
    </citation>
    <scope>NUCLEOTIDE SEQUENCE [LARGE SCALE GENOMIC DNA]</scope>
    <source>
        <strain evidence="1 2">CFAM-422</strain>
    </source>
</reference>
<gene>
    <name evidence="1" type="ORF">CFAM422_002830</name>
</gene>
<accession>A0A9P5CGR6</accession>
<protein>
    <submittedName>
        <fullName evidence="1">Uncharacterized protein</fullName>
    </submittedName>
</protein>
<proteinExistence type="predicted"/>
<sequence length="88" mass="9900">MALCEIRAAQAPSTETVRFEDEKNDWKAKYYWCCGERACAEQIEATVGAAGWHGFHSVVVRGEGPSQYSYIRLTVKRDAFMLTHASPD</sequence>
<keyword evidence="2" id="KW-1185">Reference proteome</keyword>
<evidence type="ECO:0000313" key="2">
    <source>
        <dbReference type="Proteomes" id="UP000801864"/>
    </source>
</evidence>
<evidence type="ECO:0000313" key="1">
    <source>
        <dbReference type="EMBL" id="KAF3074804.1"/>
    </source>
</evidence>
<dbReference type="AlphaFoldDB" id="A0A9P5CGR6"/>
<dbReference type="EMBL" id="QLNT01000004">
    <property type="protein sequence ID" value="KAF3074804.1"/>
    <property type="molecule type" value="Genomic_DNA"/>
</dbReference>
<dbReference type="Proteomes" id="UP000801864">
    <property type="component" value="Unassembled WGS sequence"/>
</dbReference>
<comment type="caution">
    <text evidence="1">The sequence shown here is derived from an EMBL/GenBank/DDBJ whole genome shotgun (WGS) entry which is preliminary data.</text>
</comment>
<name>A0A9P5CGR6_9HYPO</name>
<organism evidence="1 2">
    <name type="scientific">Trichoderma lentiforme</name>
    <dbReference type="NCBI Taxonomy" id="1567552"/>
    <lineage>
        <taxon>Eukaryota</taxon>
        <taxon>Fungi</taxon>
        <taxon>Dikarya</taxon>
        <taxon>Ascomycota</taxon>
        <taxon>Pezizomycotina</taxon>
        <taxon>Sordariomycetes</taxon>
        <taxon>Hypocreomycetidae</taxon>
        <taxon>Hypocreales</taxon>
        <taxon>Hypocreaceae</taxon>
        <taxon>Trichoderma</taxon>
    </lineage>
</organism>